<protein>
    <submittedName>
        <fullName evidence="3">PAS domain S-box protein</fullName>
    </submittedName>
</protein>
<evidence type="ECO:0000313" key="3">
    <source>
        <dbReference type="EMBL" id="QXO94260.1"/>
    </source>
</evidence>
<name>A0A8F5VMY8_METHU</name>
<dbReference type="NCBIfam" id="TIGR00229">
    <property type="entry name" value="sensory_box"/>
    <property type="match status" value="2"/>
</dbReference>
<feature type="coiled-coil region" evidence="1">
    <location>
        <begin position="302"/>
        <end position="344"/>
    </location>
</feature>
<evidence type="ECO:0000256" key="1">
    <source>
        <dbReference type="SAM" id="Coils"/>
    </source>
</evidence>
<dbReference type="InterPro" id="IPR000700">
    <property type="entry name" value="PAS-assoc_C"/>
</dbReference>
<proteinExistence type="predicted"/>
<evidence type="ECO:0000259" key="2">
    <source>
        <dbReference type="PROSITE" id="PS50113"/>
    </source>
</evidence>
<dbReference type="InterPro" id="IPR013656">
    <property type="entry name" value="PAS_4"/>
</dbReference>
<keyword evidence="1" id="KW-0175">Coiled coil</keyword>
<accession>A0A8F5VMY8</accession>
<feature type="domain" description="PAC" evidence="2">
    <location>
        <begin position="259"/>
        <end position="311"/>
    </location>
</feature>
<dbReference type="SMART" id="SM00091">
    <property type="entry name" value="PAS"/>
    <property type="match status" value="2"/>
</dbReference>
<organism evidence="3 4">
    <name type="scientific">Methanospirillum hungatei</name>
    <dbReference type="NCBI Taxonomy" id="2203"/>
    <lineage>
        <taxon>Archaea</taxon>
        <taxon>Methanobacteriati</taxon>
        <taxon>Methanobacteriota</taxon>
        <taxon>Stenosarchaea group</taxon>
        <taxon>Methanomicrobia</taxon>
        <taxon>Methanomicrobiales</taxon>
        <taxon>Methanospirillaceae</taxon>
        <taxon>Methanospirillum</taxon>
    </lineage>
</organism>
<dbReference type="PROSITE" id="PS50113">
    <property type="entry name" value="PAC"/>
    <property type="match status" value="1"/>
</dbReference>
<dbReference type="Proteomes" id="UP000694228">
    <property type="component" value="Chromosome"/>
</dbReference>
<sequence length="471" mass="55341">MKNIESDIINYLQNKDDEVTIRELTEQFHMNRNTIAKYLQALIRRGDIEVTQFGMMKIYRMSSRIPAKGMFHLVMDPACIIDTERNIVSYNTYFTELFSLKASNRKLYSPCTLPEEFYQNDLVDAIIQGIHGEISEKAREMKISGRLYALHVKILPLILEDNTFGCGVIFRDESRVQKLSSFLEESEGRYRAIVDDQMDLVCRRAPDLTLTYVNKAYCEAARRTSDDLLEKKLFPFVLTNLSNETESIYRQITINNPIIEFNTKDISSNGQSRWLQWNLRGFFSPHGEILEYHAIGRDITPLKRCEEQIRIYQQSIEYLVQERTRELQESNKRLLEELMIWEKKEGRLLEREMWFKSIFNNITEPCLLFEQSEHGEPSRIIEANKSACHILQYSHDELLSMVSTDITTEEHWHEYLECYAKQFAEDQVIRYPGVGKRKDGKNLHLEISAQRFRVGKKPLVLMICRCPEEPV</sequence>
<dbReference type="OrthoDB" id="14903at2191"/>
<dbReference type="Pfam" id="PF13426">
    <property type="entry name" value="PAS_9"/>
    <property type="match status" value="2"/>
</dbReference>
<dbReference type="AlphaFoldDB" id="A0A8F5VMY8"/>
<dbReference type="PANTHER" id="PTHR44757">
    <property type="entry name" value="DIGUANYLATE CYCLASE DGCP"/>
    <property type="match status" value="1"/>
</dbReference>
<dbReference type="InterPro" id="IPR052155">
    <property type="entry name" value="Biofilm_reg_signaling"/>
</dbReference>
<dbReference type="Pfam" id="PF08448">
    <property type="entry name" value="PAS_4"/>
    <property type="match status" value="1"/>
</dbReference>
<dbReference type="PANTHER" id="PTHR44757:SF2">
    <property type="entry name" value="BIOFILM ARCHITECTURE MAINTENANCE PROTEIN MBAA"/>
    <property type="match status" value="1"/>
</dbReference>
<dbReference type="EMBL" id="CP077107">
    <property type="protein sequence ID" value="QXO94260.1"/>
    <property type="molecule type" value="Genomic_DNA"/>
</dbReference>
<evidence type="ECO:0000313" key="4">
    <source>
        <dbReference type="Proteomes" id="UP000694228"/>
    </source>
</evidence>
<reference evidence="3 4" key="1">
    <citation type="submission" date="2021-06" db="EMBL/GenBank/DDBJ databases">
        <title>Complete genome sequence of the secondary alcohol utilizing methanogen Methanospirillum hungatei strain GP1.</title>
        <authorList>
            <person name="Day L.A."/>
            <person name="Costa K.C."/>
        </authorList>
    </citation>
    <scope>NUCLEOTIDE SEQUENCE [LARGE SCALE GENOMIC DNA]</scope>
    <source>
        <strain evidence="3 4">GP1</strain>
    </source>
</reference>
<dbReference type="CDD" id="cd00130">
    <property type="entry name" value="PAS"/>
    <property type="match status" value="2"/>
</dbReference>
<gene>
    <name evidence="3" type="ORF">KSK55_13130</name>
</gene>
<dbReference type="InterPro" id="IPR000014">
    <property type="entry name" value="PAS"/>
</dbReference>
<dbReference type="Pfam" id="PF13412">
    <property type="entry name" value="HTH_24"/>
    <property type="match status" value="1"/>
</dbReference>